<protein>
    <recommendedName>
        <fullName evidence="2">Glycoside hydrolase family 42 N-terminal domain-containing protein</fullName>
    </recommendedName>
</protein>
<evidence type="ECO:0000313" key="1">
    <source>
        <dbReference type="EMBL" id="MBR8671871.1"/>
    </source>
</evidence>
<organism evidence="1">
    <name type="scientific">Niallia circulans</name>
    <name type="common">Bacillus circulans</name>
    <dbReference type="NCBI Taxonomy" id="1397"/>
    <lineage>
        <taxon>Bacteria</taxon>
        <taxon>Bacillati</taxon>
        <taxon>Bacillota</taxon>
        <taxon>Bacilli</taxon>
        <taxon>Bacillales</taxon>
        <taxon>Bacillaceae</taxon>
        <taxon>Niallia</taxon>
    </lineage>
</organism>
<dbReference type="RefSeq" id="WP_212121142.1">
    <property type="nucleotide sequence ID" value="NZ_JAGTPX020000030.1"/>
</dbReference>
<name>A0A941GFG4_NIACI</name>
<sequence length="657" mass="76049">MVEEKNNRKIEAQNIRELVLLEQGSSFLLMNVNNQVLSQNEIVAFPYLVMRLENPTKETLTLQLDFYEEGQSYADAAKLTIAFDILPCTDVTVPINLDYLNSQTLFPPRTPGRLRMMVSGKPLDKDKVKAVFLRSRPFYQERMIKLKNIYLSDEADAVIHQPETLIDELGQWKYKEWPEKISNRVTLNALLRKKRKEAEDKKETDRSRFGGALEKKGIKTGWFYVEKQNGKWWLVDPEGFRFISCGIDCINPGTDTRIDAMEPYMIETLKRIGIDTNEKKVDFQVNNLKCAFGEEDWWLAWATIVKNYFQKWGINTIGNWSSLEFIKWADLPYVIPLDSLVKGGFPQTEQTIFRDFPDVFAKEYEVKSAIYAQGLEPFKDDPNMIGYFMRNEPEWGFVYNLNIAEEMLATSLLSASKQVFIKTMEEKYQKIELFNQAWNLSLHHFTDLSKVIKNATQLSETAYEDLCEFSRIMITKYVEIPAKACREVDAKHMNLGMRYSYVASELMLSGSEYFDVFSINCYQETPIDKIEEIAKIIDKPVMIGEFHFGAIDKGLTATGIKGVLNQKERGIAYQYYMETASTHSHFVGAHFFQLSDQSCLGRFDGENYQIGFLDCCLQEYHEMTDYVRITNERLPAIHEGKQVPIMKRAKGIPPIFC</sequence>
<dbReference type="InterPro" id="IPR017853">
    <property type="entry name" value="GH"/>
</dbReference>
<comment type="caution">
    <text evidence="1">The sequence shown here is derived from an EMBL/GenBank/DDBJ whole genome shotgun (WGS) entry which is preliminary data.</text>
</comment>
<evidence type="ECO:0008006" key="2">
    <source>
        <dbReference type="Google" id="ProtNLM"/>
    </source>
</evidence>
<dbReference type="SUPFAM" id="SSF51445">
    <property type="entry name" value="(Trans)glycosidases"/>
    <property type="match status" value="1"/>
</dbReference>
<dbReference type="EMBL" id="JAGTPX010000028">
    <property type="protein sequence ID" value="MBR8671871.1"/>
    <property type="molecule type" value="Genomic_DNA"/>
</dbReference>
<dbReference type="AlphaFoldDB" id="A0A941GFG4"/>
<proteinExistence type="predicted"/>
<gene>
    <name evidence="1" type="ORF">KD144_20255</name>
</gene>
<reference evidence="1" key="1">
    <citation type="submission" date="2021-04" db="EMBL/GenBank/DDBJ databases">
        <title>Genomic analysis of electroactive and textile dye degrading Bacillus circulans strain: DC10 isolated from constructed wetland-microbial fuel cells treating textile dye wastewaters.</title>
        <authorList>
            <person name="Patel D.U."/>
            <person name="Desai C.R."/>
        </authorList>
    </citation>
    <scope>NUCLEOTIDE SEQUENCE</scope>
    <source>
        <strain evidence="1">DC10</strain>
    </source>
</reference>
<accession>A0A941GFG4</accession>
<dbReference type="Gene3D" id="3.20.20.80">
    <property type="entry name" value="Glycosidases"/>
    <property type="match status" value="1"/>
</dbReference>